<reference evidence="1 2" key="1">
    <citation type="submission" date="2016-10" db="EMBL/GenBank/DDBJ databases">
        <authorList>
            <person name="de Groot N.N."/>
        </authorList>
    </citation>
    <scope>NUCLEOTIDE SEQUENCE [LARGE SCALE GENOMIC DNA]</scope>
    <source>
        <strain evidence="1 2">CGMCC 4.1877</strain>
    </source>
</reference>
<dbReference type="AlphaFoldDB" id="A0A1I4YTX1"/>
<dbReference type="RefSeq" id="WP_093343208.1">
    <property type="nucleotide sequence ID" value="NZ_FOUY01000014.1"/>
</dbReference>
<accession>A0A1I4YTX1</accession>
<name>A0A1I4YTX1_PSUAM</name>
<gene>
    <name evidence="1" type="ORF">SAMN05216207_10142</name>
</gene>
<keyword evidence="2" id="KW-1185">Reference proteome</keyword>
<dbReference type="Proteomes" id="UP000199614">
    <property type="component" value="Unassembled WGS sequence"/>
</dbReference>
<organism evidence="1 2">
    <name type="scientific">Pseudonocardia ammonioxydans</name>
    <dbReference type="NCBI Taxonomy" id="260086"/>
    <lineage>
        <taxon>Bacteria</taxon>
        <taxon>Bacillati</taxon>
        <taxon>Actinomycetota</taxon>
        <taxon>Actinomycetes</taxon>
        <taxon>Pseudonocardiales</taxon>
        <taxon>Pseudonocardiaceae</taxon>
        <taxon>Pseudonocardia</taxon>
    </lineage>
</organism>
<proteinExistence type="predicted"/>
<evidence type="ECO:0000313" key="2">
    <source>
        <dbReference type="Proteomes" id="UP000199614"/>
    </source>
</evidence>
<sequence length="87" mass="9504">MTGRPDFLPSSTVSVGIHVYETTTFATHLYPDDDRVTLDATGSGGTVTLFLDRPEITRLRAVLEQAEQDLTEQQHEMGIRTISGPAA</sequence>
<dbReference type="STRING" id="260086.SAMN05216207_10142"/>
<dbReference type="OrthoDB" id="3579602at2"/>
<protein>
    <submittedName>
        <fullName evidence="1">Uncharacterized protein</fullName>
    </submittedName>
</protein>
<evidence type="ECO:0000313" key="1">
    <source>
        <dbReference type="EMBL" id="SFN41498.1"/>
    </source>
</evidence>
<dbReference type="EMBL" id="FOUY01000014">
    <property type="protein sequence ID" value="SFN41498.1"/>
    <property type="molecule type" value="Genomic_DNA"/>
</dbReference>